<dbReference type="OrthoDB" id="276546at2759"/>
<dbReference type="InterPro" id="IPR045247">
    <property type="entry name" value="Oye-like"/>
</dbReference>
<dbReference type="Gene3D" id="3.20.20.70">
    <property type="entry name" value="Aldolase class I"/>
    <property type="match status" value="1"/>
</dbReference>
<dbReference type="Proteomes" id="UP000559256">
    <property type="component" value="Unassembled WGS sequence"/>
</dbReference>
<organism evidence="2 3">
    <name type="scientific">Tetrapyrgos nigripes</name>
    <dbReference type="NCBI Taxonomy" id="182062"/>
    <lineage>
        <taxon>Eukaryota</taxon>
        <taxon>Fungi</taxon>
        <taxon>Dikarya</taxon>
        <taxon>Basidiomycota</taxon>
        <taxon>Agaricomycotina</taxon>
        <taxon>Agaricomycetes</taxon>
        <taxon>Agaricomycetidae</taxon>
        <taxon>Agaricales</taxon>
        <taxon>Marasmiineae</taxon>
        <taxon>Marasmiaceae</taxon>
        <taxon>Tetrapyrgos</taxon>
    </lineage>
</organism>
<reference evidence="2 3" key="1">
    <citation type="journal article" date="2020" name="ISME J.">
        <title>Uncovering the hidden diversity of litter-decomposition mechanisms in mushroom-forming fungi.</title>
        <authorList>
            <person name="Floudas D."/>
            <person name="Bentzer J."/>
            <person name="Ahren D."/>
            <person name="Johansson T."/>
            <person name="Persson P."/>
            <person name="Tunlid A."/>
        </authorList>
    </citation>
    <scope>NUCLEOTIDE SEQUENCE [LARGE SCALE GENOMIC DNA]</scope>
    <source>
        <strain evidence="2 3">CBS 291.85</strain>
    </source>
</reference>
<dbReference type="GO" id="GO:0003959">
    <property type="term" value="F:NADPH dehydrogenase activity"/>
    <property type="evidence" value="ECO:0007669"/>
    <property type="project" value="TreeGrafter"/>
</dbReference>
<dbReference type="FunFam" id="3.20.20.70:FF:000138">
    <property type="entry name" value="NADPH dehydrogenase 1"/>
    <property type="match status" value="1"/>
</dbReference>
<dbReference type="Pfam" id="PF00724">
    <property type="entry name" value="Oxidored_FMN"/>
    <property type="match status" value="1"/>
</dbReference>
<evidence type="ECO:0000313" key="3">
    <source>
        <dbReference type="Proteomes" id="UP000559256"/>
    </source>
</evidence>
<dbReference type="GO" id="GO:0010181">
    <property type="term" value="F:FMN binding"/>
    <property type="evidence" value="ECO:0007669"/>
    <property type="project" value="InterPro"/>
</dbReference>
<dbReference type="InterPro" id="IPR001155">
    <property type="entry name" value="OxRdtase_FMN_N"/>
</dbReference>
<gene>
    <name evidence="2" type="ORF">D9758_006518</name>
</gene>
<dbReference type="CDD" id="cd02933">
    <property type="entry name" value="OYE_like_FMN"/>
    <property type="match status" value="1"/>
</dbReference>
<name>A0A8H5GKM3_9AGAR</name>
<dbReference type="PANTHER" id="PTHR22893">
    <property type="entry name" value="NADH OXIDOREDUCTASE-RELATED"/>
    <property type="match status" value="1"/>
</dbReference>
<dbReference type="EMBL" id="JAACJM010000021">
    <property type="protein sequence ID" value="KAF5366829.1"/>
    <property type="molecule type" value="Genomic_DNA"/>
</dbReference>
<dbReference type="PANTHER" id="PTHR22893:SF91">
    <property type="entry name" value="NADPH DEHYDROGENASE 2-RELATED"/>
    <property type="match status" value="1"/>
</dbReference>
<evidence type="ECO:0000313" key="2">
    <source>
        <dbReference type="EMBL" id="KAF5366829.1"/>
    </source>
</evidence>
<dbReference type="SUPFAM" id="SSF51395">
    <property type="entry name" value="FMN-linked oxidoreductases"/>
    <property type="match status" value="1"/>
</dbReference>
<comment type="caution">
    <text evidence="2">The sequence shown here is derived from an EMBL/GenBank/DDBJ whole genome shotgun (WGS) entry which is preliminary data.</text>
</comment>
<sequence>MTSPSLLSQSKLFQPIQIGNMHLKHRVVLAPLTRLRVDENYVSLDVIVKEYYAQRSSVPGTLLISEGMGVFPKGGAYKNIPGIWKKEQIEKWREITDTVHSKGSFIFAQIWSGGRIAVPDILKSVDPSYVVVGPSTLQCKNLPWPVHPLTVEEIKEYVQAWGKGAENAVGGAGFDGVELHFANGYLLDQFLQDVSNNRTDEYGGSVENRARFPLEVVEEVVKRVGQEKVGIRLSPWSVFQDMRMQDPKPTFSYFAKKLKNLYPNLAYLSVIEPRIAGDNEVSVDHTEESNDFLREIWAPKPLMSAGGYTRGSAMKTADERGDLIAFGRQFISNPDLPFRLLNDIPLTKYDRSLFYCPGDNSGKGYIDYPFSVEYLNQKKLEMTSVAA</sequence>
<dbReference type="InterPro" id="IPR013785">
    <property type="entry name" value="Aldolase_TIM"/>
</dbReference>
<proteinExistence type="predicted"/>
<dbReference type="AlphaFoldDB" id="A0A8H5GKM3"/>
<accession>A0A8H5GKM3</accession>
<feature type="domain" description="NADH:flavin oxidoreductase/NADH oxidase N-terminal" evidence="1">
    <location>
        <begin position="11"/>
        <end position="345"/>
    </location>
</feature>
<protein>
    <recommendedName>
        <fullName evidence="1">NADH:flavin oxidoreductase/NADH oxidase N-terminal domain-containing protein</fullName>
    </recommendedName>
</protein>
<keyword evidence="3" id="KW-1185">Reference proteome</keyword>
<evidence type="ECO:0000259" key="1">
    <source>
        <dbReference type="Pfam" id="PF00724"/>
    </source>
</evidence>